<dbReference type="SUPFAM" id="SSF57701">
    <property type="entry name" value="Zn2/Cys6 DNA-binding domain"/>
    <property type="match status" value="1"/>
</dbReference>
<evidence type="ECO:0000313" key="9">
    <source>
        <dbReference type="EMBL" id="KAE8394159.1"/>
    </source>
</evidence>
<feature type="region of interest" description="Disordered" evidence="7">
    <location>
        <begin position="82"/>
        <end position="118"/>
    </location>
</feature>
<feature type="domain" description="Zn(2)-C6 fungal-type" evidence="8">
    <location>
        <begin position="18"/>
        <end position="49"/>
    </location>
</feature>
<evidence type="ECO:0000256" key="5">
    <source>
        <dbReference type="ARBA" id="ARBA00023163"/>
    </source>
</evidence>
<evidence type="ECO:0000256" key="1">
    <source>
        <dbReference type="ARBA" id="ARBA00022723"/>
    </source>
</evidence>
<dbReference type="GO" id="GO:0008270">
    <property type="term" value="F:zinc ion binding"/>
    <property type="evidence" value="ECO:0007669"/>
    <property type="project" value="InterPro"/>
</dbReference>
<dbReference type="GO" id="GO:0005634">
    <property type="term" value="C:nucleus"/>
    <property type="evidence" value="ECO:0007669"/>
    <property type="project" value="TreeGrafter"/>
</dbReference>
<dbReference type="InterPro" id="IPR036864">
    <property type="entry name" value="Zn2-C6_fun-type_DNA-bd_sf"/>
</dbReference>
<dbReference type="Gene3D" id="4.10.240.10">
    <property type="entry name" value="Zn(2)-C6 fungal-type DNA-binding domain"/>
    <property type="match status" value="1"/>
</dbReference>
<evidence type="ECO:0000256" key="4">
    <source>
        <dbReference type="ARBA" id="ARBA00023125"/>
    </source>
</evidence>
<keyword evidence="2" id="KW-0862">Zinc</keyword>
<dbReference type="InterPro" id="IPR001138">
    <property type="entry name" value="Zn2Cys6_DnaBD"/>
</dbReference>
<evidence type="ECO:0000256" key="2">
    <source>
        <dbReference type="ARBA" id="ARBA00022833"/>
    </source>
</evidence>
<dbReference type="GO" id="GO:0000978">
    <property type="term" value="F:RNA polymerase II cis-regulatory region sequence-specific DNA binding"/>
    <property type="evidence" value="ECO:0007669"/>
    <property type="project" value="TreeGrafter"/>
</dbReference>
<dbReference type="PROSITE" id="PS50048">
    <property type="entry name" value="ZN2_CY6_FUNGAL_2"/>
    <property type="match status" value="1"/>
</dbReference>
<keyword evidence="3" id="KW-0805">Transcription regulation</keyword>
<proteinExistence type="predicted"/>
<dbReference type="AlphaFoldDB" id="A0A5N7CJV8"/>
<feature type="compositionally biased region" description="Polar residues" evidence="7">
    <location>
        <begin position="88"/>
        <end position="113"/>
    </location>
</feature>
<evidence type="ECO:0000259" key="8">
    <source>
        <dbReference type="PROSITE" id="PS50048"/>
    </source>
</evidence>
<dbReference type="Pfam" id="PF04082">
    <property type="entry name" value="Fungal_trans"/>
    <property type="match status" value="1"/>
</dbReference>
<evidence type="ECO:0000256" key="7">
    <source>
        <dbReference type="SAM" id="MobiDB-lite"/>
    </source>
</evidence>
<dbReference type="PROSITE" id="PS00463">
    <property type="entry name" value="ZN2_CY6_FUNGAL_1"/>
    <property type="match status" value="1"/>
</dbReference>
<dbReference type="SMART" id="SM00066">
    <property type="entry name" value="GAL4"/>
    <property type="match status" value="1"/>
</dbReference>
<dbReference type="GO" id="GO:0006351">
    <property type="term" value="P:DNA-templated transcription"/>
    <property type="evidence" value="ECO:0007669"/>
    <property type="project" value="InterPro"/>
</dbReference>
<organism evidence="9">
    <name type="scientific">Petromyces alliaceus</name>
    <name type="common">Aspergillus alliaceus</name>
    <dbReference type="NCBI Taxonomy" id="209559"/>
    <lineage>
        <taxon>Eukaryota</taxon>
        <taxon>Fungi</taxon>
        <taxon>Dikarya</taxon>
        <taxon>Ascomycota</taxon>
        <taxon>Pezizomycotina</taxon>
        <taxon>Eurotiomycetes</taxon>
        <taxon>Eurotiomycetidae</taxon>
        <taxon>Eurotiales</taxon>
        <taxon>Aspergillaceae</taxon>
        <taxon>Aspergillus</taxon>
        <taxon>Aspergillus subgen. Circumdati</taxon>
    </lineage>
</organism>
<sequence>MMTITDFRVRKSKPKYQSCAVCRRRKLRCDRRSPCQRCINSECVHLCTYSLRDNETRREVNLRETGPPKELRTMATYEASENERAANQRITSNISSRATAPPNHSSNDSTASFTKPPVQAHIPGLGMVEVLDIFSHGKHDNTRVWGRGHWASLISKFTDVKNVASDNRENVKDYYRERKGISTPESDIMTQNCASRMRNVWIPPRQTVELLVSRYLNTFGYSHRVLHIPSFLDDVESILVGDSRHSTFSLACFLCTLSIGNCCLNMESEDSSPMVRKTSVLEWLEATRLWLQTSSLTRKVSVHALQARYLFLLACQVCGVDLDGNWISSGALVREAIAFGLHRDPAAFYSMTAFQREMRRRVWMAIIEAEVQSSITAGLPLCISPEDFDVLPPLNINDESISENDSMNPEPKPSGIFTRASYQIIQSQSLHARIRAAIILNRMKSVSYDEVMQLSANLIKSRNAQFLMSYFDLLIHRFLLALHRPFAMKGAYVAGFHYSRIRCPSSSLTSLDCLGISPSPETGARHAHPLCTFSGSYFIDDLFNSAISICLELMLERADESILGHPLPSICTPGSTRSDNVNYCQERLIELVERCIGVLDLWASRGQANSKKYMFLVMANASVKSRLSGRESLDGISDALWQNLAKYKRLLEEGSRNTMSIGNEESEQAASRAFEPRTLAFLTPLADDPDDIQSVGQARMR</sequence>
<dbReference type="PANTHER" id="PTHR31944:SF131">
    <property type="entry name" value="HEME-RESPONSIVE ZINC FINGER TRANSCRIPTION FACTOR HAP1"/>
    <property type="match status" value="1"/>
</dbReference>
<dbReference type="Pfam" id="PF00172">
    <property type="entry name" value="Zn_clus"/>
    <property type="match status" value="1"/>
</dbReference>
<dbReference type="InterPro" id="IPR051430">
    <property type="entry name" value="Fungal_TF_Env_Response"/>
</dbReference>
<dbReference type="SMART" id="SM00906">
    <property type="entry name" value="Fungal_trans"/>
    <property type="match status" value="1"/>
</dbReference>
<reference evidence="9" key="1">
    <citation type="submission" date="2019-04" db="EMBL/GenBank/DDBJ databases">
        <title>Friends and foes A comparative genomics studyof 23 Aspergillus species from section Flavi.</title>
        <authorList>
            <consortium name="DOE Joint Genome Institute"/>
            <person name="Kjaerbolling I."/>
            <person name="Vesth T."/>
            <person name="Frisvad J.C."/>
            <person name="Nybo J.L."/>
            <person name="Theobald S."/>
            <person name="Kildgaard S."/>
            <person name="Isbrandt T."/>
            <person name="Kuo A."/>
            <person name="Sato A."/>
            <person name="Lyhne E.K."/>
            <person name="Kogle M.E."/>
            <person name="Wiebenga A."/>
            <person name="Kun R.S."/>
            <person name="Lubbers R.J."/>
            <person name="Makela M.R."/>
            <person name="Barry K."/>
            <person name="Chovatia M."/>
            <person name="Clum A."/>
            <person name="Daum C."/>
            <person name="Haridas S."/>
            <person name="He G."/>
            <person name="LaButti K."/>
            <person name="Lipzen A."/>
            <person name="Mondo S."/>
            <person name="Riley R."/>
            <person name="Salamov A."/>
            <person name="Simmons B.A."/>
            <person name="Magnuson J.K."/>
            <person name="Henrissat B."/>
            <person name="Mortensen U.H."/>
            <person name="Larsen T.O."/>
            <person name="Devries R.P."/>
            <person name="Grigoriev I.V."/>
            <person name="Machida M."/>
            <person name="Baker S.E."/>
            <person name="Andersen M.R."/>
        </authorList>
    </citation>
    <scope>NUCLEOTIDE SEQUENCE [LARGE SCALE GENOMIC DNA]</scope>
    <source>
        <strain evidence="9">IBT 14317</strain>
    </source>
</reference>
<keyword evidence="6" id="KW-0539">Nucleus</keyword>
<dbReference type="Proteomes" id="UP000326877">
    <property type="component" value="Unassembled WGS sequence"/>
</dbReference>
<protein>
    <recommendedName>
        <fullName evidence="8">Zn(2)-C6 fungal-type domain-containing protein</fullName>
    </recommendedName>
</protein>
<dbReference type="InterPro" id="IPR007219">
    <property type="entry name" value="XnlR_reg_dom"/>
</dbReference>
<dbReference type="CDD" id="cd12148">
    <property type="entry name" value="fungal_TF_MHR"/>
    <property type="match status" value="1"/>
</dbReference>
<accession>A0A5N7CJV8</accession>
<name>A0A5N7CJV8_PETAA</name>
<evidence type="ECO:0000256" key="3">
    <source>
        <dbReference type="ARBA" id="ARBA00023015"/>
    </source>
</evidence>
<dbReference type="PANTHER" id="PTHR31944">
    <property type="entry name" value="HEME-RESPONSIVE ZINC FINGER TRANSCRIPTION FACTOR HAP1"/>
    <property type="match status" value="1"/>
</dbReference>
<evidence type="ECO:0000256" key="6">
    <source>
        <dbReference type="ARBA" id="ARBA00023242"/>
    </source>
</evidence>
<dbReference type="OrthoDB" id="4337792at2759"/>
<gene>
    <name evidence="9" type="ORF">BDV23DRAFT_190765</name>
</gene>
<dbReference type="EMBL" id="ML735225">
    <property type="protein sequence ID" value="KAE8394159.1"/>
    <property type="molecule type" value="Genomic_DNA"/>
</dbReference>
<keyword evidence="5" id="KW-0804">Transcription</keyword>
<keyword evidence="4" id="KW-0238">DNA-binding</keyword>
<dbReference type="GO" id="GO:0001228">
    <property type="term" value="F:DNA-binding transcription activator activity, RNA polymerase II-specific"/>
    <property type="evidence" value="ECO:0007669"/>
    <property type="project" value="TreeGrafter"/>
</dbReference>
<keyword evidence="1" id="KW-0479">Metal-binding</keyword>